<comment type="caution">
    <text evidence="1">The sequence shown here is derived from an EMBL/GenBank/DDBJ whole genome shotgun (WGS) entry which is preliminary data.</text>
</comment>
<evidence type="ECO:0000313" key="1">
    <source>
        <dbReference type="EMBL" id="KGK35145.1"/>
    </source>
</evidence>
<name>A0A099NRF0_PICKU</name>
<protein>
    <submittedName>
        <fullName evidence="1">Uncharacterized protein</fullName>
    </submittedName>
</protein>
<proteinExistence type="predicted"/>
<reference evidence="2" key="1">
    <citation type="journal article" date="2014" name="Microb. Cell Fact.">
        <title>Exploiting Issatchenkia orientalis SD108 for succinic acid production.</title>
        <authorList>
            <person name="Xiao H."/>
            <person name="Shao Z."/>
            <person name="Jiang Y."/>
            <person name="Dole S."/>
            <person name="Zhao H."/>
        </authorList>
    </citation>
    <scope>NUCLEOTIDE SEQUENCE [LARGE SCALE GENOMIC DNA]</scope>
    <source>
        <strain evidence="2">SD108</strain>
    </source>
</reference>
<dbReference type="HOGENOM" id="CLU_3430986_0_0_1"/>
<organism evidence="1 2">
    <name type="scientific">Pichia kudriavzevii</name>
    <name type="common">Yeast</name>
    <name type="synonym">Issatchenkia orientalis</name>
    <dbReference type="NCBI Taxonomy" id="4909"/>
    <lineage>
        <taxon>Eukaryota</taxon>
        <taxon>Fungi</taxon>
        <taxon>Dikarya</taxon>
        <taxon>Ascomycota</taxon>
        <taxon>Saccharomycotina</taxon>
        <taxon>Pichiomycetes</taxon>
        <taxon>Pichiales</taxon>
        <taxon>Pichiaceae</taxon>
        <taxon>Pichia</taxon>
    </lineage>
</organism>
<sequence>MASYFTQEIRWKVNSLLS</sequence>
<gene>
    <name evidence="1" type="ORF">JL09_g5705</name>
</gene>
<dbReference type="Proteomes" id="UP000029867">
    <property type="component" value="Unassembled WGS sequence"/>
</dbReference>
<dbReference type="EMBL" id="JQFK01000924">
    <property type="protein sequence ID" value="KGK35145.1"/>
    <property type="molecule type" value="Genomic_DNA"/>
</dbReference>
<accession>A0A099NRF0</accession>
<evidence type="ECO:0000313" key="2">
    <source>
        <dbReference type="Proteomes" id="UP000029867"/>
    </source>
</evidence>
<dbReference type="AlphaFoldDB" id="A0A099NRF0"/>